<dbReference type="AlphaFoldDB" id="A0A1E3QUP6"/>
<sequence length="376" mass="41938">YYSAKAYKAEEPQKALTQFRAIIDTASDAEWRLKALKQSMKLYNQLGAHDQLLQTYREFLDVSKQVNRNQAEQSLNKIIAFYGRNPSQEFLTKFYDLTLASLLENGTITNERLWTKINLGNAQLLTDAGDFNAATKLLDLVTAVLAASTLSSSSTYPLEVIAGKIQIHSAASNFGELRKLHKQASKLSYSALTLSNPLIMATLSECAGKTLSLYKKYDKAAEHFFTAFKNYDEIGHAQRGAVLRYLIITTLLSPKGLEINPFQSNEVRPFAVLSQFRAWAELAACYQACDAQRFNAVFPELERSADPFMLLILPELAEKIRELVVINLLSVFETCKLAYLAGHLAISLSQIESIVVRLINNGKLLGVKLDLVQGIV</sequence>
<feature type="non-terminal residue" evidence="2">
    <location>
        <position position="1"/>
    </location>
</feature>
<keyword evidence="3" id="KW-1185">Reference proteome</keyword>
<dbReference type="Gene3D" id="1.25.40.570">
    <property type="match status" value="1"/>
</dbReference>
<feature type="non-terminal residue" evidence="2">
    <location>
        <position position="376"/>
    </location>
</feature>
<accession>A0A1E3QUP6</accession>
<dbReference type="PANTHER" id="PTHR10678">
    <property type="entry name" value="26S PROTEASOME NON-ATPASE REGULATORY SUBUNIT 11/COP9 SIGNALOSOME COMPLEX SUBUNIT 2"/>
    <property type="match status" value="1"/>
</dbReference>
<dbReference type="Proteomes" id="UP000094336">
    <property type="component" value="Unassembled WGS sequence"/>
</dbReference>
<dbReference type="GeneID" id="30149294"/>
<gene>
    <name evidence="2" type="ORF">BABINDRAFT_29193</name>
</gene>
<dbReference type="RefSeq" id="XP_018986719.1">
    <property type="nucleotide sequence ID" value="XM_019131441.1"/>
</dbReference>
<dbReference type="SMART" id="SM00753">
    <property type="entry name" value="PAM"/>
    <property type="match status" value="1"/>
</dbReference>
<dbReference type="GO" id="GO:0008541">
    <property type="term" value="C:proteasome regulatory particle, lid subcomplex"/>
    <property type="evidence" value="ECO:0007669"/>
    <property type="project" value="UniProtKB-ARBA"/>
</dbReference>
<protein>
    <recommendedName>
        <fullName evidence="1">PCI domain-containing protein</fullName>
    </recommendedName>
</protein>
<dbReference type="STRING" id="984486.A0A1E3QUP6"/>
<dbReference type="PROSITE" id="PS50250">
    <property type="entry name" value="PCI"/>
    <property type="match status" value="1"/>
</dbReference>
<dbReference type="EMBL" id="KV454428">
    <property type="protein sequence ID" value="ODQ81391.1"/>
    <property type="molecule type" value="Genomic_DNA"/>
</dbReference>
<evidence type="ECO:0000313" key="3">
    <source>
        <dbReference type="Proteomes" id="UP000094336"/>
    </source>
</evidence>
<dbReference type="Pfam" id="PF01399">
    <property type="entry name" value="PCI"/>
    <property type="match status" value="1"/>
</dbReference>
<dbReference type="InterPro" id="IPR036390">
    <property type="entry name" value="WH_DNA-bd_sf"/>
</dbReference>
<dbReference type="GO" id="GO:0000338">
    <property type="term" value="P:protein deneddylation"/>
    <property type="evidence" value="ECO:0007669"/>
    <property type="project" value="EnsemblFungi"/>
</dbReference>
<evidence type="ECO:0000259" key="1">
    <source>
        <dbReference type="PROSITE" id="PS50250"/>
    </source>
</evidence>
<dbReference type="OrthoDB" id="194139at2759"/>
<reference evidence="3" key="1">
    <citation type="submission" date="2016-05" db="EMBL/GenBank/DDBJ databases">
        <title>Comparative genomics of biotechnologically important yeasts.</title>
        <authorList>
            <consortium name="DOE Joint Genome Institute"/>
            <person name="Riley R."/>
            <person name="Haridas S."/>
            <person name="Wolfe K.H."/>
            <person name="Lopes M.R."/>
            <person name="Hittinger C.T."/>
            <person name="Goker M."/>
            <person name="Salamov A."/>
            <person name="Wisecaver J."/>
            <person name="Long T.M."/>
            <person name="Aerts A.L."/>
            <person name="Barry K."/>
            <person name="Choi C."/>
            <person name="Clum A."/>
            <person name="Coughlan A.Y."/>
            <person name="Deshpande S."/>
            <person name="Douglass A.P."/>
            <person name="Hanson S.J."/>
            <person name="Klenk H.-P."/>
            <person name="Labutti K."/>
            <person name="Lapidus A."/>
            <person name="Lindquist E."/>
            <person name="Lipzen A."/>
            <person name="Meier-Kolthoff J.P."/>
            <person name="Ohm R.A."/>
            <person name="Otillar R.P."/>
            <person name="Pangilinan J."/>
            <person name="Peng Y."/>
            <person name="Rokas A."/>
            <person name="Rosa C.A."/>
            <person name="Scheuner C."/>
            <person name="Sibirny A.A."/>
            <person name="Slot J.C."/>
            <person name="Stielow J.B."/>
            <person name="Sun H."/>
            <person name="Kurtzman C.P."/>
            <person name="Blackwell M."/>
            <person name="Grigoriev I.V."/>
            <person name="Jeffries T.W."/>
        </authorList>
    </citation>
    <scope>NUCLEOTIDE SEQUENCE [LARGE SCALE GENOMIC DNA]</scope>
    <source>
        <strain evidence="3">NRRL Y-12698</strain>
    </source>
</reference>
<organism evidence="2 3">
    <name type="scientific">Babjeviella inositovora NRRL Y-12698</name>
    <dbReference type="NCBI Taxonomy" id="984486"/>
    <lineage>
        <taxon>Eukaryota</taxon>
        <taxon>Fungi</taxon>
        <taxon>Dikarya</taxon>
        <taxon>Ascomycota</taxon>
        <taxon>Saccharomycotina</taxon>
        <taxon>Pichiomycetes</taxon>
        <taxon>Serinales incertae sedis</taxon>
        <taxon>Babjeviella</taxon>
    </lineage>
</organism>
<dbReference type="SUPFAM" id="SSF46785">
    <property type="entry name" value="Winged helix' DNA-binding domain"/>
    <property type="match status" value="1"/>
</dbReference>
<name>A0A1E3QUP6_9ASCO</name>
<proteinExistence type="predicted"/>
<evidence type="ECO:0000313" key="2">
    <source>
        <dbReference type="EMBL" id="ODQ81391.1"/>
    </source>
</evidence>
<dbReference type="InterPro" id="IPR000717">
    <property type="entry name" value="PCI_dom"/>
</dbReference>
<feature type="domain" description="PCI" evidence="1">
    <location>
        <begin position="220"/>
        <end position="376"/>
    </location>
</feature>
<dbReference type="GO" id="GO:0006974">
    <property type="term" value="P:DNA damage response"/>
    <property type="evidence" value="ECO:0007669"/>
    <property type="project" value="EnsemblFungi"/>
</dbReference>
<dbReference type="InterPro" id="IPR050871">
    <property type="entry name" value="26S_Proteasome/COP9_Components"/>
</dbReference>